<reference evidence="2" key="1">
    <citation type="submission" date="2022-10" db="EMBL/GenBank/DDBJ databases">
        <title>The WGS of Solirubrobacter sp. CPCC 204708.</title>
        <authorList>
            <person name="Jiang Z."/>
        </authorList>
    </citation>
    <scope>NUCLEOTIDE SEQUENCE</scope>
    <source>
        <strain evidence="2">CPCC 204708</strain>
    </source>
</reference>
<dbReference type="EMBL" id="JAPCID010000077">
    <property type="protein sequence ID" value="MDA0142177.1"/>
    <property type="molecule type" value="Genomic_DNA"/>
</dbReference>
<dbReference type="NCBIfam" id="TIGR03620">
    <property type="entry name" value="F420_MSMEG_4141"/>
    <property type="match status" value="1"/>
</dbReference>
<evidence type="ECO:0000259" key="1">
    <source>
        <dbReference type="Pfam" id="PF00296"/>
    </source>
</evidence>
<dbReference type="Pfam" id="PF00296">
    <property type="entry name" value="Bac_luciferase"/>
    <property type="match status" value="1"/>
</dbReference>
<evidence type="ECO:0000313" key="3">
    <source>
        <dbReference type="Proteomes" id="UP001147700"/>
    </source>
</evidence>
<accession>A0ABT4RUC0</accession>
<feature type="domain" description="Luciferase-like" evidence="1">
    <location>
        <begin position="119"/>
        <end position="243"/>
    </location>
</feature>
<dbReference type="SUPFAM" id="SSF51679">
    <property type="entry name" value="Bacterial luciferase-like"/>
    <property type="match status" value="1"/>
</dbReference>
<protein>
    <submittedName>
        <fullName evidence="2">TIGR03620 family F420-dependent LLM class oxidoreductase</fullName>
    </submittedName>
</protein>
<dbReference type="RefSeq" id="WP_202952373.1">
    <property type="nucleotide sequence ID" value="NZ_JAPCID010000077.1"/>
</dbReference>
<organism evidence="2 3">
    <name type="scientific">Solirubrobacter deserti</name>
    <dbReference type="NCBI Taxonomy" id="2282478"/>
    <lineage>
        <taxon>Bacteria</taxon>
        <taxon>Bacillati</taxon>
        <taxon>Actinomycetota</taxon>
        <taxon>Thermoleophilia</taxon>
        <taxon>Solirubrobacterales</taxon>
        <taxon>Solirubrobacteraceae</taxon>
        <taxon>Solirubrobacter</taxon>
    </lineage>
</organism>
<evidence type="ECO:0000313" key="2">
    <source>
        <dbReference type="EMBL" id="MDA0142177.1"/>
    </source>
</evidence>
<keyword evidence="3" id="KW-1185">Reference proteome</keyword>
<proteinExistence type="predicted"/>
<dbReference type="InterPro" id="IPR036661">
    <property type="entry name" value="Luciferase-like_sf"/>
</dbReference>
<comment type="caution">
    <text evidence="2">The sequence shown here is derived from an EMBL/GenBank/DDBJ whole genome shotgun (WGS) entry which is preliminary data.</text>
</comment>
<sequence length="267" mass="29672">MELGRIGVWRSKRHGAGDLKQLEAFGYGTFWIGGSPSVEEARPYLQDSETMVVATGILNVWQHTPEEVAEAHKRVRQEFPDRFLLGIGIGHPEATSDYTRPLKTMREFFDGLNLPKEELVAAALGPKMLDLAAERSLGTHPYFITPDHTQFARERVGEGVLVAPEVAVVVEEDTETARKHAREFAQLYLGLQNYTQNLLKFGFTERDIENGGSDRLIDAVIPHGGAEQIAEQIRAHFEAGADHVCVQVLGHGPHPARDYEELAKALL</sequence>
<dbReference type="InterPro" id="IPR019922">
    <property type="entry name" value="Lucif-like_OxRdatse_MSMEG_4141"/>
</dbReference>
<gene>
    <name evidence="2" type="ORF">OJ962_32130</name>
</gene>
<dbReference type="Proteomes" id="UP001147700">
    <property type="component" value="Unassembled WGS sequence"/>
</dbReference>
<dbReference type="InterPro" id="IPR011251">
    <property type="entry name" value="Luciferase-like_dom"/>
</dbReference>
<name>A0ABT4RUC0_9ACTN</name>
<dbReference type="Gene3D" id="3.20.20.30">
    <property type="entry name" value="Luciferase-like domain"/>
    <property type="match status" value="1"/>
</dbReference>